<dbReference type="RefSeq" id="WP_145770266.1">
    <property type="nucleotide sequence ID" value="NZ_LR778301.1"/>
</dbReference>
<dbReference type="KEGG" id="doe:DENOEST_3984"/>
<dbReference type="EMBL" id="LR778301">
    <property type="protein sequence ID" value="CAB1371138.1"/>
    <property type="molecule type" value="Genomic_DNA"/>
</dbReference>
<keyword evidence="3" id="KW-1185">Reference proteome</keyword>
<dbReference type="InterPro" id="IPR035338">
    <property type="entry name" value="KleA/KleC-like"/>
</dbReference>
<dbReference type="Pfam" id="PF17383">
    <property type="entry name" value="kleA_kleC"/>
    <property type="match status" value="1"/>
</dbReference>
<reference evidence="1 3" key="1">
    <citation type="submission" date="2020-03" db="EMBL/GenBank/DDBJ databases">
        <authorList>
            <consortium name="Genoscope - CEA"/>
            <person name="William W."/>
        </authorList>
    </citation>
    <scope>NUCLEOTIDE SEQUENCE [LARGE SCALE GENOMIC DNA]</scope>
    <source>
        <strain evidence="3">DSM 16959</strain>
        <strain evidence="1">DSM16959</strain>
    </source>
</reference>
<protein>
    <submittedName>
        <fullName evidence="1">Uncharacterized protein</fullName>
    </submittedName>
</protein>
<dbReference type="AlphaFoldDB" id="A0A6S6XWN4"/>
<dbReference type="OrthoDB" id="9873398at2"/>
<evidence type="ECO:0000313" key="1">
    <source>
        <dbReference type="EMBL" id="CAB1367229.1"/>
    </source>
</evidence>
<gene>
    <name evidence="1" type="ORF">DENOEST_0057</name>
    <name evidence="2" type="ORF">DENOEST_3984</name>
</gene>
<name>A0A6S6XWN4_9PROT</name>
<evidence type="ECO:0000313" key="2">
    <source>
        <dbReference type="EMBL" id="CAB1371138.1"/>
    </source>
</evidence>
<sequence length="72" mass="8277">MNTANTTRLNWIDQLPEVGTPILRQRDDLLTLLAQIDALQEIAERRRQALEEEIATLWLPAEIDLAKRRIAA</sequence>
<accession>A0A6S6XWN4</accession>
<evidence type="ECO:0000313" key="3">
    <source>
        <dbReference type="Proteomes" id="UP000515733"/>
    </source>
</evidence>
<dbReference type="KEGG" id="doe:DENOEST_0057"/>
<organism evidence="1 3">
    <name type="scientific">Denitratisoma oestradiolicum</name>
    <dbReference type="NCBI Taxonomy" id="311182"/>
    <lineage>
        <taxon>Bacteria</taxon>
        <taxon>Pseudomonadati</taxon>
        <taxon>Pseudomonadota</taxon>
        <taxon>Betaproteobacteria</taxon>
        <taxon>Nitrosomonadales</taxon>
        <taxon>Sterolibacteriaceae</taxon>
        <taxon>Denitratisoma</taxon>
    </lineage>
</organism>
<proteinExistence type="predicted"/>
<dbReference type="Proteomes" id="UP000515733">
    <property type="component" value="Chromosome"/>
</dbReference>
<dbReference type="EMBL" id="LR778301">
    <property type="protein sequence ID" value="CAB1367229.1"/>
    <property type="molecule type" value="Genomic_DNA"/>
</dbReference>